<dbReference type="Pfam" id="PF13568">
    <property type="entry name" value="OMP_b-brl_2"/>
    <property type="match status" value="1"/>
</dbReference>
<feature type="domain" description="Outer membrane protein beta-barrel" evidence="1">
    <location>
        <begin position="40"/>
        <end position="212"/>
    </location>
</feature>
<dbReference type="EMBL" id="MLJW01000032">
    <property type="protein sequence ID" value="OIR08353.1"/>
    <property type="molecule type" value="Genomic_DNA"/>
</dbReference>
<dbReference type="AlphaFoldDB" id="A0A1J5SIS0"/>
<reference evidence="2" key="1">
    <citation type="submission" date="2016-10" db="EMBL/GenBank/DDBJ databases">
        <title>Sequence of Gallionella enrichment culture.</title>
        <authorList>
            <person name="Poehlein A."/>
            <person name="Muehling M."/>
            <person name="Daniel R."/>
        </authorList>
    </citation>
    <scope>NUCLEOTIDE SEQUENCE</scope>
</reference>
<evidence type="ECO:0000259" key="1">
    <source>
        <dbReference type="Pfam" id="PF13568"/>
    </source>
</evidence>
<organism evidence="2">
    <name type="scientific">mine drainage metagenome</name>
    <dbReference type="NCBI Taxonomy" id="410659"/>
    <lineage>
        <taxon>unclassified sequences</taxon>
        <taxon>metagenomes</taxon>
        <taxon>ecological metagenomes</taxon>
    </lineage>
</organism>
<comment type="caution">
    <text evidence="2">The sequence shown here is derived from an EMBL/GenBank/DDBJ whole genome shotgun (WGS) entry which is preliminary data.</text>
</comment>
<dbReference type="InterPro" id="IPR025665">
    <property type="entry name" value="Beta-barrel_OMP_2"/>
</dbReference>
<name>A0A1J5SIS0_9ZZZZ</name>
<evidence type="ECO:0000313" key="2">
    <source>
        <dbReference type="EMBL" id="OIR08353.1"/>
    </source>
</evidence>
<sequence length="240" mass="27240">MHNLLRKQIILLIVIFLFAARSFAQTEIYRAEHDDVPYYFGATFGYNSSSLKAIKSPKFLQSDSVLVALPGNSGGVSIGLLATGRLSDHWQIRFNPQVIIGSARYIDYTLDSATANGEPINQRRIMPTMIVSFPLHFKFNSDRIDNFRVYLLGGVKYDIIFSSNATSTNLGNEIRFKPYDFGIEGGIGFNFFFPFFTLSPEIKFSNGLTNILERDAAVKYSSVFDKIQTRMIMFSLHFEY</sequence>
<gene>
    <name evidence="2" type="ORF">GALL_95210</name>
</gene>
<proteinExistence type="predicted"/>
<accession>A0A1J5SIS0</accession>
<protein>
    <recommendedName>
        <fullName evidence="1">Outer membrane protein beta-barrel domain-containing protein</fullName>
    </recommendedName>
</protein>